<gene>
    <name evidence="3" type="ORF">MMEN_LOCUS19711</name>
</gene>
<dbReference type="InterPro" id="IPR026715">
    <property type="entry name" value="SPATC1"/>
</dbReference>
<dbReference type="Proteomes" id="UP000677803">
    <property type="component" value="Unassembled WGS sequence"/>
</dbReference>
<dbReference type="InterPro" id="IPR029384">
    <property type="entry name" value="Speriolin_C"/>
</dbReference>
<dbReference type="AlphaFoldDB" id="A0A8S4BVV6"/>
<organism evidence="3 4">
    <name type="scientific">Menidia menidia</name>
    <name type="common">Atlantic silverside</name>
    <dbReference type="NCBI Taxonomy" id="238744"/>
    <lineage>
        <taxon>Eukaryota</taxon>
        <taxon>Metazoa</taxon>
        <taxon>Chordata</taxon>
        <taxon>Craniata</taxon>
        <taxon>Vertebrata</taxon>
        <taxon>Euteleostomi</taxon>
        <taxon>Actinopterygii</taxon>
        <taxon>Neopterygii</taxon>
        <taxon>Teleostei</taxon>
        <taxon>Neoteleostei</taxon>
        <taxon>Acanthomorphata</taxon>
        <taxon>Ovalentaria</taxon>
        <taxon>Atherinomorphae</taxon>
        <taxon>Atheriniformes</taxon>
        <taxon>Atherinopsidae</taxon>
        <taxon>Menidiinae</taxon>
        <taxon>Menidia</taxon>
    </lineage>
</organism>
<evidence type="ECO:0000313" key="4">
    <source>
        <dbReference type="Proteomes" id="UP000677803"/>
    </source>
</evidence>
<evidence type="ECO:0000259" key="2">
    <source>
        <dbReference type="Pfam" id="PF15059"/>
    </source>
</evidence>
<sequence>MSSGSSSAATKAKNQQLMQENDQLKSVLNLLKENMELRARMQSWNDETLEEFTGTKSSCLGQSSINERRFKRDLQQTKTEHEHRTSSPIDFKTLLQCSAHKDTEEAAEVNSCRADVPVSVTGLFLTAFYDPQDLCFFPKKSPPRMFGEIAYQLDRRILSYIFQAHERLYGFTLFNIPEKIVSTHPLTGKVDEGYQLHLTQRYVDLMDRLSQLGYKPGLHPSFSEFIVNTYGILKGRPSKNSSSGADCNSPDFLRKLIMSTAPKKLQKDLLLLLTCLCDMAVKDEKPLLLW</sequence>
<comment type="caution">
    <text evidence="3">The sequence shown here is derived from an EMBL/GenBank/DDBJ whole genome shotgun (WGS) entry which is preliminary data.</text>
</comment>
<keyword evidence="4" id="KW-1185">Reference proteome</keyword>
<dbReference type="GO" id="GO:0005813">
    <property type="term" value="C:centrosome"/>
    <property type="evidence" value="ECO:0007669"/>
    <property type="project" value="TreeGrafter"/>
</dbReference>
<dbReference type="PANTHER" id="PTHR22192:SF17">
    <property type="entry name" value="SPERIOLIN-LIKE PROTEIN"/>
    <property type="match status" value="1"/>
</dbReference>
<accession>A0A8S4BVV6</accession>
<protein>
    <submittedName>
        <fullName evidence="3">(Atlantic silverside) hypothetical protein</fullName>
    </submittedName>
</protein>
<dbReference type="Pfam" id="PF15059">
    <property type="entry name" value="Speriolin_C"/>
    <property type="match status" value="1"/>
</dbReference>
<feature type="domain" description="Speriolin C-terminal" evidence="2">
    <location>
        <begin position="146"/>
        <end position="290"/>
    </location>
</feature>
<dbReference type="OrthoDB" id="6114770at2759"/>
<feature type="region of interest" description="Disordered" evidence="1">
    <location>
        <begin position="1"/>
        <end position="20"/>
    </location>
</feature>
<evidence type="ECO:0000256" key="1">
    <source>
        <dbReference type="SAM" id="MobiDB-lite"/>
    </source>
</evidence>
<name>A0A8S4BVV6_9TELE</name>
<dbReference type="EMBL" id="CAJRST010038888">
    <property type="protein sequence ID" value="CAG6015584.1"/>
    <property type="molecule type" value="Genomic_DNA"/>
</dbReference>
<reference evidence="3" key="1">
    <citation type="submission" date="2021-05" db="EMBL/GenBank/DDBJ databases">
        <authorList>
            <person name="Tigano A."/>
        </authorList>
    </citation>
    <scope>NUCLEOTIDE SEQUENCE</scope>
</reference>
<feature type="compositionally biased region" description="Polar residues" evidence="1">
    <location>
        <begin position="8"/>
        <end position="20"/>
    </location>
</feature>
<proteinExistence type="predicted"/>
<evidence type="ECO:0000313" key="3">
    <source>
        <dbReference type="EMBL" id="CAG6015584.1"/>
    </source>
</evidence>
<dbReference type="PANTHER" id="PTHR22192">
    <property type="entry name" value="SPERIOLIN"/>
    <property type="match status" value="1"/>
</dbReference>